<keyword evidence="1" id="KW-1133">Transmembrane helix</keyword>
<gene>
    <name evidence="2" type="ordered locus">MTBMA_c08780</name>
</gene>
<reference evidence="2 3" key="2">
    <citation type="journal article" date="2010" name="J. Bacteriol.">
        <title>Complete genome sequence of Methanothermobacter marburgensis, a methanoarchaeon model organism.</title>
        <authorList>
            <person name="Liesegang H."/>
            <person name="Kaster A.K."/>
            <person name="Wiezer A."/>
            <person name="Goenrich M."/>
            <person name="Wollherr A."/>
            <person name="Seedorf H."/>
            <person name="Gottschalk G."/>
            <person name="Thauer R.K."/>
        </authorList>
    </citation>
    <scope>NUCLEOTIDE SEQUENCE [LARGE SCALE GENOMIC DNA]</scope>
    <source>
        <strain evidence="3">ATCC BAA-927 / DSM 2133 / JCM 14651 / NBRC 100331 / OCM 82 / Marburg</strain>
    </source>
</reference>
<dbReference type="AlphaFoldDB" id="D9PW75"/>
<keyword evidence="1" id="KW-0472">Membrane</keyword>
<reference key="1">
    <citation type="submission" date="2009-08" db="EMBL/GenBank/DDBJ databases">
        <title>The genome sequence of Methanothermobacter marburgensis.</title>
        <authorList>
            <person name="Kaster A."/>
            <person name="Seedorf H."/>
            <person name="Goenrich M."/>
            <person name="Wiezer A."/>
            <person name="Liesegang H."/>
            <person name="Thauer R."/>
            <person name="Gottschalk G."/>
        </authorList>
    </citation>
    <scope>NUCLEOTIDE SEQUENCE</scope>
    <source>
        <strain>Marburg</strain>
    </source>
</reference>
<accession>D9PW75</accession>
<feature type="transmembrane region" description="Helical" evidence="1">
    <location>
        <begin position="36"/>
        <end position="55"/>
    </location>
</feature>
<organism evidence="2 3">
    <name type="scientific">Methanothermobacter marburgensis (strain ATCC BAA-927 / DSM 2133 / JCM 14651 / NBRC 100331 / OCM 82 / Marburg)</name>
    <name type="common">Methanobacterium thermoautotrophicum</name>
    <dbReference type="NCBI Taxonomy" id="79929"/>
    <lineage>
        <taxon>Archaea</taxon>
        <taxon>Methanobacteriati</taxon>
        <taxon>Methanobacteriota</taxon>
        <taxon>Methanomada group</taxon>
        <taxon>Methanobacteria</taxon>
        <taxon>Methanobacteriales</taxon>
        <taxon>Methanobacteriaceae</taxon>
        <taxon>Methanothermobacter</taxon>
    </lineage>
</organism>
<dbReference type="PaxDb" id="79929-MTBMA_c08780"/>
<dbReference type="RefSeq" id="WP_013295697.1">
    <property type="nucleotide sequence ID" value="NC_014408.1"/>
</dbReference>
<feature type="transmembrane region" description="Helical" evidence="1">
    <location>
        <begin position="67"/>
        <end position="84"/>
    </location>
</feature>
<dbReference type="GeneID" id="92393495"/>
<dbReference type="KEGG" id="mmg:MTBMA_c08780"/>
<protein>
    <submittedName>
        <fullName evidence="2">Uncharacterized protein</fullName>
    </submittedName>
</protein>
<dbReference type="EMBL" id="CP001710">
    <property type="protein sequence ID" value="ADL58473.1"/>
    <property type="molecule type" value="Genomic_DNA"/>
</dbReference>
<name>D9PW75_METTM</name>
<evidence type="ECO:0000313" key="3">
    <source>
        <dbReference type="Proteomes" id="UP000000345"/>
    </source>
</evidence>
<dbReference type="HOGENOM" id="CLU_2379467_0_0_2"/>
<keyword evidence="3" id="KW-1185">Reference proteome</keyword>
<evidence type="ECO:0000256" key="1">
    <source>
        <dbReference type="SAM" id="Phobius"/>
    </source>
</evidence>
<proteinExistence type="predicted"/>
<keyword evidence="1" id="KW-0812">Transmembrane</keyword>
<dbReference type="STRING" id="79929.MTBMA_c08780"/>
<dbReference type="GeneID" id="9704586"/>
<sequence length="94" mass="10892">MIPYGREFQVAQLISTVITGLSLIYMLRVSAHDGRWIPMTIAVFMLFISTVFGFMREIMAFDLMRTIEWVFIMLAAAMFLYASLRSNRKLEAET</sequence>
<dbReference type="OrthoDB" id="82139at2157"/>
<evidence type="ECO:0000313" key="2">
    <source>
        <dbReference type="EMBL" id="ADL58473.1"/>
    </source>
</evidence>
<dbReference type="Proteomes" id="UP000000345">
    <property type="component" value="Chromosome"/>
</dbReference>
<feature type="transmembrane region" description="Helical" evidence="1">
    <location>
        <begin position="12"/>
        <end position="30"/>
    </location>
</feature>